<evidence type="ECO:0000256" key="3">
    <source>
        <dbReference type="ARBA" id="ARBA00023150"/>
    </source>
</evidence>
<feature type="modified residue" description="N6-(pyridoxal phosphate)lysine" evidence="4">
    <location>
        <position position="244"/>
    </location>
</feature>
<reference evidence="8" key="1">
    <citation type="journal article" date="2013" name="Genome Announc.">
        <title>Draft genome sequence of Botrytis cinerea BcDW1, inoculum for noble rot of grape berries.</title>
        <authorList>
            <person name="Blanco-Ulate B."/>
            <person name="Allen G."/>
            <person name="Powell A.L."/>
            <person name="Cantu D."/>
        </authorList>
    </citation>
    <scope>NUCLEOTIDE SEQUENCE [LARGE SCALE GENOMIC DNA]</scope>
    <source>
        <strain evidence="8">BcDW1</strain>
    </source>
</reference>
<dbReference type="InterPro" id="IPR005302">
    <property type="entry name" value="MoCF_Sase_C"/>
</dbReference>
<name>M7UA98_BOTF1</name>
<dbReference type="PANTHER" id="PTHR14237:SF80">
    <property type="entry name" value="MOLYBDENUM COFACTOR SULFURASE"/>
    <property type="match status" value="1"/>
</dbReference>
<comment type="function">
    <text evidence="4">Sulfurates the molybdenum cofactor. Sulfation of molybdenum is essential for xanthine dehydrogenase (XDH) and aldehyde oxidase (ADO) enzymes in which molybdenum cofactor is liganded by 1 oxygen and 1 sulfur atom in active form.</text>
</comment>
<feature type="compositionally biased region" description="Basic residues" evidence="5">
    <location>
        <begin position="644"/>
        <end position="656"/>
    </location>
</feature>
<dbReference type="Pfam" id="PF00266">
    <property type="entry name" value="Aminotran_5"/>
    <property type="match status" value="1"/>
</dbReference>
<evidence type="ECO:0000313" key="8">
    <source>
        <dbReference type="Proteomes" id="UP000012045"/>
    </source>
</evidence>
<dbReference type="GO" id="GO:0016829">
    <property type="term" value="F:lyase activity"/>
    <property type="evidence" value="ECO:0007669"/>
    <property type="project" value="UniProtKB-UniRule"/>
</dbReference>
<dbReference type="InterPro" id="IPR028886">
    <property type="entry name" value="MoCo_sulfurase"/>
</dbReference>
<dbReference type="AlphaFoldDB" id="M7UA98"/>
<proteinExistence type="inferred from homology"/>
<feature type="region of interest" description="Disordered" evidence="5">
    <location>
        <begin position="641"/>
        <end position="686"/>
    </location>
</feature>
<keyword evidence="2 4" id="KW-0663">Pyridoxal phosphate</keyword>
<evidence type="ECO:0000256" key="4">
    <source>
        <dbReference type="HAMAP-Rule" id="MF_03050"/>
    </source>
</evidence>
<dbReference type="SUPFAM" id="SSF141673">
    <property type="entry name" value="MOSC N-terminal domain-like"/>
    <property type="match status" value="1"/>
</dbReference>
<dbReference type="EMBL" id="KB707695">
    <property type="protein sequence ID" value="EMR90600.1"/>
    <property type="molecule type" value="Genomic_DNA"/>
</dbReference>
<evidence type="ECO:0000256" key="2">
    <source>
        <dbReference type="ARBA" id="ARBA00022898"/>
    </source>
</evidence>
<dbReference type="HAMAP" id="MF_03050">
    <property type="entry name" value="MOCOS"/>
    <property type="match status" value="1"/>
</dbReference>
<dbReference type="GO" id="GO:0008265">
    <property type="term" value="F:molybdenum cofactor sulfurtransferase activity"/>
    <property type="evidence" value="ECO:0007669"/>
    <property type="project" value="UniProtKB-UniRule"/>
</dbReference>
<evidence type="ECO:0000256" key="5">
    <source>
        <dbReference type="SAM" id="MobiDB-lite"/>
    </source>
</evidence>
<feature type="active site" evidence="4">
    <location>
        <position position="407"/>
    </location>
</feature>
<dbReference type="GO" id="GO:0030151">
    <property type="term" value="F:molybdenum ion binding"/>
    <property type="evidence" value="ECO:0007669"/>
    <property type="project" value="UniProtKB-UniRule"/>
</dbReference>
<comment type="cofactor">
    <cofactor evidence="4">
        <name>pyridoxal 5'-phosphate</name>
        <dbReference type="ChEBI" id="CHEBI:597326"/>
    </cofactor>
</comment>
<dbReference type="OrthoDB" id="10264306at2759"/>
<evidence type="ECO:0000256" key="1">
    <source>
        <dbReference type="ARBA" id="ARBA00022679"/>
    </source>
</evidence>
<organism evidence="7 8">
    <name type="scientific">Botryotinia fuckeliana (strain BcDW1)</name>
    <name type="common">Noble rot fungus</name>
    <name type="synonym">Botrytis cinerea</name>
    <dbReference type="NCBI Taxonomy" id="1290391"/>
    <lineage>
        <taxon>Eukaryota</taxon>
        <taxon>Fungi</taxon>
        <taxon>Dikarya</taxon>
        <taxon>Ascomycota</taxon>
        <taxon>Pezizomycotina</taxon>
        <taxon>Leotiomycetes</taxon>
        <taxon>Helotiales</taxon>
        <taxon>Sclerotiniaceae</taxon>
        <taxon>Botrytis</taxon>
    </lineage>
</organism>
<evidence type="ECO:0000313" key="7">
    <source>
        <dbReference type="EMBL" id="EMR90600.1"/>
    </source>
</evidence>
<dbReference type="SUPFAM" id="SSF53383">
    <property type="entry name" value="PLP-dependent transferases"/>
    <property type="match status" value="1"/>
</dbReference>
<dbReference type="STRING" id="1290391.M7UA98"/>
<comment type="catalytic activity">
    <reaction evidence="4">
        <text>Mo-molybdopterin + L-cysteine + AH2 = thio-Mo-molybdopterin + L-alanine + A + H2O</text>
        <dbReference type="Rhea" id="RHEA:42636"/>
        <dbReference type="ChEBI" id="CHEBI:13193"/>
        <dbReference type="ChEBI" id="CHEBI:15377"/>
        <dbReference type="ChEBI" id="CHEBI:17499"/>
        <dbReference type="ChEBI" id="CHEBI:35235"/>
        <dbReference type="ChEBI" id="CHEBI:57972"/>
        <dbReference type="ChEBI" id="CHEBI:71302"/>
        <dbReference type="ChEBI" id="CHEBI:82685"/>
        <dbReference type="EC" id="2.8.1.9"/>
    </reaction>
</comment>
<comment type="similarity">
    <text evidence="4">Belongs to the class-V pyridoxal-phosphate-dependent aminotransferase family. MOCOS subfamily.</text>
</comment>
<sequence length="829" mass="91987">MEEYNKAVEEFRKHEYPMLKGKPSPEYVCAKLIEFPDAVYLDHAGTTLYSKSLMERYMGDMMSNLYGNPHSASTSSQLSTSRIENTRLNVLQFFNADPEDFDVVFVANATAGIKLVMDAFRCQENGFLYGYHQDSHTSLVGVREDAVSSRCLDDDAVECWLSGSEALVRNEHNSEIGLFAYPAQSNLDGRRLPLSWPERVRNLSYEAQANTYTLLDASALVSTSPLDLSDVSKAPDFTVLSFYKIFGFPDLGALIVRKDSGAILQTRKYFGGGTVEVVVCLKEQWHAPKGQSLHENLEDGTLPFHNIMALEAAIDVHKSLYGSMECIANHTTFLARKLYEGLKSLRHANSEPACIIYSPGFSETSSNVQGPTIAFNVKNSFGAWVTNVEFERLASIKNYHIRTGGLCNPGGVASALELQPWETRRNFSAGLRCGGETDIYAGKITGVIRVSLGAMSTMSDVDSFLSFVNEFFVDHTVVSADEDGESQKSVDMYVESLTIYPIKSCGGFEIPKETAWEVRPEGLAWDREWCLIHQGTGQALSQKRYPRMALIKPTIDFDLGLLKLRYQGSTFPTLVDEISVSLSSDPSSYKNPNNIHSLSSRVCGDAIAAQTYFDHKINDFFSKILEAPCVLARFPAGGSGPSLRHAKAHMQKHQGPKRSVAIEKSSAHSFHDPPTPPDSDSENRKRPILLSNESPILAINRSSINMLNEEIAKSGGKLASASVFRGNIVLASTELTDSHHPYSEDHWSTLQIGSETYQMLGSCRRCHMICVDQDTAEKNEEPFVTLAKTRRFESKVFFGSHMCHVPSFSRHKKHQFPVIKVGDKVSIGL</sequence>
<protein>
    <recommendedName>
        <fullName evidence="4">Molybdenum cofactor sulfurase</fullName>
        <shortName evidence="4">MCS</shortName>
        <shortName evidence="4">MOS</shortName>
        <shortName evidence="4">MoCo sulfurase</shortName>
        <ecNumber evidence="4">2.8.1.9</ecNumber>
    </recommendedName>
    <alternativeName>
        <fullName evidence="4">Molybdenum cofactor sulfurtransferase</fullName>
    </alternativeName>
</protein>
<dbReference type="GO" id="GO:0030170">
    <property type="term" value="F:pyridoxal phosphate binding"/>
    <property type="evidence" value="ECO:0007669"/>
    <property type="project" value="UniProtKB-UniRule"/>
</dbReference>
<dbReference type="HOGENOM" id="CLU_010913_0_0_1"/>
<dbReference type="PROSITE" id="PS51340">
    <property type="entry name" value="MOSC"/>
    <property type="match status" value="1"/>
</dbReference>
<dbReference type="GO" id="GO:0006777">
    <property type="term" value="P:Mo-molybdopterin cofactor biosynthetic process"/>
    <property type="evidence" value="ECO:0007669"/>
    <property type="project" value="UniProtKB-UniRule"/>
</dbReference>
<dbReference type="EC" id="2.8.1.9" evidence="4"/>
<keyword evidence="3 4" id="KW-0501">Molybdenum cofactor biosynthesis</keyword>
<dbReference type="Gene3D" id="3.40.640.10">
    <property type="entry name" value="Type I PLP-dependent aspartate aminotransferase-like (Major domain)"/>
    <property type="match status" value="1"/>
</dbReference>
<dbReference type="InterPro" id="IPR015421">
    <property type="entry name" value="PyrdxlP-dep_Trfase_major"/>
</dbReference>
<gene>
    <name evidence="4" type="primary">hxB</name>
    <name evidence="7" type="ORF">BcDW1_735</name>
</gene>
<accession>M7UA98</accession>
<dbReference type="Proteomes" id="UP000012045">
    <property type="component" value="Unassembled WGS sequence"/>
</dbReference>
<dbReference type="Pfam" id="PF03473">
    <property type="entry name" value="MOSC"/>
    <property type="match status" value="1"/>
</dbReference>
<feature type="domain" description="MOSC" evidence="6">
    <location>
        <begin position="664"/>
        <end position="828"/>
    </location>
</feature>
<dbReference type="InterPro" id="IPR015424">
    <property type="entry name" value="PyrdxlP-dep_Trfase"/>
</dbReference>
<keyword evidence="1 4" id="KW-0808">Transferase</keyword>
<dbReference type="InterPro" id="IPR000192">
    <property type="entry name" value="Aminotrans_V_dom"/>
</dbReference>
<evidence type="ECO:0000259" key="6">
    <source>
        <dbReference type="PROSITE" id="PS51340"/>
    </source>
</evidence>
<dbReference type="Pfam" id="PF03476">
    <property type="entry name" value="MOSC_N"/>
    <property type="match status" value="1"/>
</dbReference>
<dbReference type="PANTHER" id="PTHR14237">
    <property type="entry name" value="MOLYBDOPTERIN COFACTOR SULFURASE MOSC"/>
    <property type="match status" value="1"/>
</dbReference>
<dbReference type="InterPro" id="IPR005303">
    <property type="entry name" value="MOCOS_middle"/>
</dbReference>